<dbReference type="AlphaFoldDB" id="A0AAV2E5F2"/>
<evidence type="ECO:0000313" key="3">
    <source>
        <dbReference type="Proteomes" id="UP001497516"/>
    </source>
</evidence>
<dbReference type="EMBL" id="OZ034817">
    <property type="protein sequence ID" value="CAL1381012.1"/>
    <property type="molecule type" value="Genomic_DNA"/>
</dbReference>
<protein>
    <recommendedName>
        <fullName evidence="4">Secreted protein</fullName>
    </recommendedName>
</protein>
<reference evidence="2 3" key="1">
    <citation type="submission" date="2024-04" db="EMBL/GenBank/DDBJ databases">
        <authorList>
            <person name="Fracassetti M."/>
        </authorList>
    </citation>
    <scope>NUCLEOTIDE SEQUENCE [LARGE SCALE GENOMIC DNA]</scope>
</reference>
<organism evidence="2 3">
    <name type="scientific">Linum trigynum</name>
    <dbReference type="NCBI Taxonomy" id="586398"/>
    <lineage>
        <taxon>Eukaryota</taxon>
        <taxon>Viridiplantae</taxon>
        <taxon>Streptophyta</taxon>
        <taxon>Embryophyta</taxon>
        <taxon>Tracheophyta</taxon>
        <taxon>Spermatophyta</taxon>
        <taxon>Magnoliopsida</taxon>
        <taxon>eudicotyledons</taxon>
        <taxon>Gunneridae</taxon>
        <taxon>Pentapetalae</taxon>
        <taxon>rosids</taxon>
        <taxon>fabids</taxon>
        <taxon>Malpighiales</taxon>
        <taxon>Linaceae</taxon>
        <taxon>Linum</taxon>
    </lineage>
</organism>
<dbReference type="Proteomes" id="UP001497516">
    <property type="component" value="Chromosome 4"/>
</dbReference>
<evidence type="ECO:0000313" key="2">
    <source>
        <dbReference type="EMBL" id="CAL1381012.1"/>
    </source>
</evidence>
<feature type="region of interest" description="Disordered" evidence="1">
    <location>
        <begin position="33"/>
        <end position="68"/>
    </location>
</feature>
<accession>A0AAV2E5F2</accession>
<sequence>MTVIHLALPRPMPAAAHAVFPRHTSTLFSACRHHHRQHGNNDFSDSTVDKPLFQSSDGPHAHYKKSWL</sequence>
<name>A0AAV2E5F2_9ROSI</name>
<evidence type="ECO:0000256" key="1">
    <source>
        <dbReference type="SAM" id="MobiDB-lite"/>
    </source>
</evidence>
<keyword evidence="3" id="KW-1185">Reference proteome</keyword>
<gene>
    <name evidence="2" type="ORF">LTRI10_LOCUS22419</name>
</gene>
<proteinExistence type="predicted"/>
<evidence type="ECO:0008006" key="4">
    <source>
        <dbReference type="Google" id="ProtNLM"/>
    </source>
</evidence>